<evidence type="ECO:0000256" key="8">
    <source>
        <dbReference type="RuleBase" id="RU000673"/>
    </source>
</evidence>
<comment type="subunit">
    <text evidence="7">Monomer.</text>
</comment>
<keyword evidence="2 7" id="KW-0820">tRNA-binding</keyword>
<dbReference type="NCBIfam" id="TIGR00447">
    <property type="entry name" value="pth"/>
    <property type="match status" value="1"/>
</dbReference>
<comment type="similarity">
    <text evidence="5 7 9">Belongs to the PTH family.</text>
</comment>
<dbReference type="EC" id="3.1.1.29" evidence="1 7"/>
<keyword evidence="7" id="KW-0963">Cytoplasm</keyword>
<comment type="subcellular location">
    <subcellularLocation>
        <location evidence="7">Cytoplasm</location>
    </subcellularLocation>
</comment>
<dbReference type="PROSITE" id="PS01196">
    <property type="entry name" value="PEPT_TRNA_HYDROL_2"/>
    <property type="match status" value="1"/>
</dbReference>
<dbReference type="InterPro" id="IPR001328">
    <property type="entry name" value="Pept_tRNA_hydro"/>
</dbReference>
<evidence type="ECO:0000256" key="9">
    <source>
        <dbReference type="RuleBase" id="RU004320"/>
    </source>
</evidence>
<name>A0A345D836_9BURK</name>
<dbReference type="GO" id="GO:0006515">
    <property type="term" value="P:protein quality control for misfolded or incompletely synthesized proteins"/>
    <property type="evidence" value="ECO:0007669"/>
    <property type="project" value="UniProtKB-UniRule"/>
</dbReference>
<keyword evidence="4 7" id="KW-0694">RNA-binding</keyword>
<dbReference type="GO" id="GO:0004045">
    <property type="term" value="F:peptidyl-tRNA hydrolase activity"/>
    <property type="evidence" value="ECO:0007669"/>
    <property type="project" value="UniProtKB-UniRule"/>
</dbReference>
<evidence type="ECO:0000256" key="1">
    <source>
        <dbReference type="ARBA" id="ARBA00013260"/>
    </source>
</evidence>
<keyword evidence="3 7" id="KW-0378">Hydrolase</keyword>
<evidence type="ECO:0000256" key="2">
    <source>
        <dbReference type="ARBA" id="ARBA00022555"/>
    </source>
</evidence>
<reference evidence="11" key="1">
    <citation type="submission" date="2018-07" db="EMBL/GenBank/DDBJ databases">
        <authorList>
            <person name="Kim H."/>
        </authorList>
    </citation>
    <scope>NUCLEOTIDE SEQUENCE [LARGE SCALE GENOMIC DNA]</scope>
    <source>
        <strain evidence="11">F02</strain>
    </source>
</reference>
<evidence type="ECO:0000313" key="10">
    <source>
        <dbReference type="EMBL" id="AXF84524.1"/>
    </source>
</evidence>
<feature type="binding site" evidence="7">
    <location>
        <position position="125"/>
    </location>
    <ligand>
        <name>tRNA</name>
        <dbReference type="ChEBI" id="CHEBI:17843"/>
    </ligand>
</feature>
<dbReference type="Gene3D" id="3.40.50.1470">
    <property type="entry name" value="Peptidyl-tRNA hydrolase"/>
    <property type="match status" value="1"/>
</dbReference>
<feature type="active site" description="Proton acceptor" evidence="7">
    <location>
        <position position="31"/>
    </location>
</feature>
<feature type="binding site" evidence="7">
    <location>
        <position position="79"/>
    </location>
    <ligand>
        <name>tRNA</name>
        <dbReference type="ChEBI" id="CHEBI:17843"/>
    </ligand>
</feature>
<dbReference type="PANTHER" id="PTHR17224">
    <property type="entry name" value="PEPTIDYL-TRNA HYDROLASE"/>
    <property type="match status" value="1"/>
</dbReference>
<dbReference type="HAMAP" id="MF_00083">
    <property type="entry name" value="Pept_tRNA_hydro_bact"/>
    <property type="match status" value="1"/>
</dbReference>
<evidence type="ECO:0000256" key="6">
    <source>
        <dbReference type="ARBA" id="ARBA00050038"/>
    </source>
</evidence>
<feature type="binding site" evidence="7">
    <location>
        <position position="77"/>
    </location>
    <ligand>
        <name>tRNA</name>
        <dbReference type="ChEBI" id="CHEBI:17843"/>
    </ligand>
</feature>
<feature type="site" description="Discriminates between blocked and unblocked aminoacyl-tRNA" evidence="7">
    <location>
        <position position="21"/>
    </location>
</feature>
<dbReference type="SUPFAM" id="SSF53178">
    <property type="entry name" value="Peptidyl-tRNA hydrolase-like"/>
    <property type="match status" value="1"/>
</dbReference>
<accession>A0A345D836</accession>
<dbReference type="Pfam" id="PF01195">
    <property type="entry name" value="Pept_tRNA_hydro"/>
    <property type="match status" value="1"/>
</dbReference>
<organism evidence="10 11">
    <name type="scientific">Ephemeroptericola cinctiostellae</name>
    <dbReference type="NCBI Taxonomy" id="2268024"/>
    <lineage>
        <taxon>Bacteria</taxon>
        <taxon>Pseudomonadati</taxon>
        <taxon>Pseudomonadota</taxon>
        <taxon>Betaproteobacteria</taxon>
        <taxon>Burkholderiales</taxon>
        <taxon>Burkholderiaceae</taxon>
        <taxon>Ephemeroptericola</taxon>
    </lineage>
</organism>
<dbReference type="CDD" id="cd00462">
    <property type="entry name" value="PTH"/>
    <property type="match status" value="1"/>
</dbReference>
<dbReference type="InterPro" id="IPR036416">
    <property type="entry name" value="Pept_tRNA_hydro_sf"/>
</dbReference>
<dbReference type="PROSITE" id="PS01195">
    <property type="entry name" value="PEPT_TRNA_HYDROL_1"/>
    <property type="match status" value="1"/>
</dbReference>
<dbReference type="GO" id="GO:0072344">
    <property type="term" value="P:rescue of stalled ribosome"/>
    <property type="evidence" value="ECO:0007669"/>
    <property type="project" value="UniProtKB-UniRule"/>
</dbReference>
<comment type="catalytic activity">
    <reaction evidence="7 8">
        <text>an N-acyl-L-alpha-aminoacyl-tRNA + H2O = an N-acyl-L-amino acid + a tRNA + H(+)</text>
        <dbReference type="Rhea" id="RHEA:54448"/>
        <dbReference type="Rhea" id="RHEA-COMP:10123"/>
        <dbReference type="Rhea" id="RHEA-COMP:13883"/>
        <dbReference type="ChEBI" id="CHEBI:15377"/>
        <dbReference type="ChEBI" id="CHEBI:15378"/>
        <dbReference type="ChEBI" id="CHEBI:59874"/>
        <dbReference type="ChEBI" id="CHEBI:78442"/>
        <dbReference type="ChEBI" id="CHEBI:138191"/>
        <dbReference type="EC" id="3.1.1.29"/>
    </reaction>
</comment>
<dbReference type="GO" id="GO:0000049">
    <property type="term" value="F:tRNA binding"/>
    <property type="evidence" value="ECO:0007669"/>
    <property type="project" value="UniProtKB-UniRule"/>
</dbReference>
<evidence type="ECO:0000256" key="7">
    <source>
        <dbReference type="HAMAP-Rule" id="MF_00083"/>
    </source>
</evidence>
<evidence type="ECO:0000256" key="4">
    <source>
        <dbReference type="ARBA" id="ARBA00022884"/>
    </source>
</evidence>
<evidence type="ECO:0000313" key="11">
    <source>
        <dbReference type="Proteomes" id="UP000252182"/>
    </source>
</evidence>
<proteinExistence type="inferred from homology"/>
<dbReference type="Proteomes" id="UP000252182">
    <property type="component" value="Chromosome"/>
</dbReference>
<sequence length="204" mass="22658">MGEQTEFTMSTQTKLIVGLGNPGSEYDNTRHNAGWWLLDRLSQQFNVTLSPESKFHGLTARARIHGGDVWLLQPMQYMNRSGAAIAALAHFYKIPPENIIVLHDELDLPIGSAKMKLGGSSGGHNGLKDTQAKLGTDKFWRLRIGIDHPRNSAIPLQPVADYVLKPPKQAERSEINQSIDKAQDAINEWLTGNTQKAIQNLHSK</sequence>
<feature type="binding site" evidence="7">
    <location>
        <position position="26"/>
    </location>
    <ligand>
        <name>tRNA</name>
        <dbReference type="ChEBI" id="CHEBI:17843"/>
    </ligand>
</feature>
<comment type="function">
    <text evidence="7">Catalyzes the release of premature peptidyl moieties from peptidyl-tRNA molecules trapped in stalled 50S ribosomal subunits, and thus maintains levels of free tRNAs and 50S ribosomes.</text>
</comment>
<dbReference type="EMBL" id="CP031124">
    <property type="protein sequence ID" value="AXF84524.1"/>
    <property type="molecule type" value="Genomic_DNA"/>
</dbReference>
<protein>
    <recommendedName>
        <fullName evidence="6 7">Peptidyl-tRNA hydrolase</fullName>
        <shortName evidence="7">Pth</shortName>
        <ecNumber evidence="1 7">3.1.1.29</ecNumber>
    </recommendedName>
</protein>
<dbReference type="InterPro" id="IPR018171">
    <property type="entry name" value="Pept_tRNA_hydro_CS"/>
</dbReference>
<dbReference type="PANTHER" id="PTHR17224:SF1">
    <property type="entry name" value="PEPTIDYL-TRNA HYDROLASE"/>
    <property type="match status" value="1"/>
</dbReference>
<dbReference type="KEGG" id="hyf:DTO96_100233"/>
<dbReference type="FunFam" id="3.40.50.1470:FF:000001">
    <property type="entry name" value="Peptidyl-tRNA hydrolase"/>
    <property type="match status" value="1"/>
</dbReference>
<gene>
    <name evidence="7 10" type="primary">pth</name>
    <name evidence="10" type="ORF">DTO96_100233</name>
</gene>
<feature type="site" description="Stabilizes the basic form of H active site to accept a proton" evidence="7">
    <location>
        <position position="104"/>
    </location>
</feature>
<dbReference type="GO" id="GO:0005737">
    <property type="term" value="C:cytoplasm"/>
    <property type="evidence" value="ECO:0007669"/>
    <property type="project" value="UniProtKB-SubCell"/>
</dbReference>
<evidence type="ECO:0000256" key="5">
    <source>
        <dbReference type="ARBA" id="ARBA00038063"/>
    </source>
</evidence>
<comment type="function">
    <text evidence="7">Hydrolyzes ribosome-free peptidyl-tRNAs (with 1 or more amino acids incorporated), which drop off the ribosome during protein synthesis, or as a result of ribosome stalling.</text>
</comment>
<dbReference type="AlphaFoldDB" id="A0A345D836"/>
<evidence type="ECO:0000256" key="3">
    <source>
        <dbReference type="ARBA" id="ARBA00022801"/>
    </source>
</evidence>
<keyword evidence="11" id="KW-1185">Reference proteome</keyword>